<dbReference type="EMBL" id="GL870877">
    <property type="protein sequence ID" value="EIJ88983.1"/>
    <property type="molecule type" value="Genomic_DNA"/>
</dbReference>
<keyword evidence="2" id="KW-1185">Reference proteome</keyword>
<dbReference type="Proteomes" id="UP000002872">
    <property type="component" value="Unassembled WGS sequence"/>
</dbReference>
<reference evidence="1" key="1">
    <citation type="submission" date="2011-01" db="EMBL/GenBank/DDBJ databases">
        <title>The Genome Sequence of Nematocida parisii strain ERTm3.</title>
        <authorList>
            <consortium name="The Broad Institute Genome Sequencing Platform"/>
            <consortium name="The Broad Institute Genome Sequencing Center for Infectious Disease"/>
            <person name="Cuomo C."/>
            <person name="Troemel E."/>
            <person name="Young S.K."/>
            <person name="Zeng Q."/>
            <person name="Gargeya S."/>
            <person name="Fitzgerald M."/>
            <person name="Haas B."/>
            <person name="Abouelleil A."/>
            <person name="Alvarado L."/>
            <person name="Arachchi H.M."/>
            <person name="Berlin A."/>
            <person name="Chapman S.B."/>
            <person name="Gearin G."/>
            <person name="Goldberg J."/>
            <person name="Griggs A."/>
            <person name="Gujja S."/>
            <person name="Hansen M."/>
            <person name="Heiman D."/>
            <person name="Howarth C."/>
            <person name="Larimer J."/>
            <person name="Lui A."/>
            <person name="MacDonald P.J.P."/>
            <person name="McCowen C."/>
            <person name="Montmayeur A."/>
            <person name="Murphy C."/>
            <person name="Neiman D."/>
            <person name="Pearson M."/>
            <person name="Priest M."/>
            <person name="Roberts A."/>
            <person name="Saif S."/>
            <person name="Shea T."/>
            <person name="Sisk P."/>
            <person name="Stolte C."/>
            <person name="Sykes S."/>
            <person name="Wortman J."/>
            <person name="Nusbaum C."/>
            <person name="Birren B."/>
        </authorList>
    </citation>
    <scope>NUCLEOTIDE SEQUENCE</scope>
    <source>
        <strain evidence="1">ERTm3</strain>
    </source>
</reference>
<dbReference type="OrthoDB" id="2187314at2759"/>
<evidence type="ECO:0000313" key="2">
    <source>
        <dbReference type="Proteomes" id="UP000002872"/>
    </source>
</evidence>
<sequence length="101" mass="12062">MELQEREILKLYEECSVTGLSSGLSKEEKEYFWLQTRILGWRIDDAVTKETVYDLYKETLKKHKKILEVIEKTDKKLLLHHLQADLSVEELENVLLHIYNK</sequence>
<protein>
    <submittedName>
        <fullName evidence="1">Uncharacterized protein</fullName>
    </submittedName>
</protein>
<gene>
    <name evidence="1" type="ORF">NEQG_00802</name>
</gene>
<name>I3EID6_NEMP3</name>
<organism evidence="1 2">
    <name type="scientific">Nematocida parisii (strain ERTm3)</name>
    <name type="common">Nematode killer fungus</name>
    <dbReference type="NCBI Taxonomy" id="935791"/>
    <lineage>
        <taxon>Eukaryota</taxon>
        <taxon>Fungi</taxon>
        <taxon>Fungi incertae sedis</taxon>
        <taxon>Microsporidia</taxon>
        <taxon>Nematocida</taxon>
    </lineage>
</organism>
<dbReference type="AlphaFoldDB" id="I3EID6"/>
<dbReference type="VEuPathDB" id="MicrosporidiaDB:NEQG_00802"/>
<dbReference type="InParanoid" id="I3EID6"/>
<accession>I3EID6</accession>
<evidence type="ECO:0000313" key="1">
    <source>
        <dbReference type="EMBL" id="EIJ88983.1"/>
    </source>
</evidence>
<proteinExistence type="predicted"/>
<dbReference type="HOGENOM" id="CLU_2292406_0_0_1"/>
<dbReference type="OMA" id="YFWLQTR"/>